<dbReference type="PANTHER" id="PTHR21248:SF22">
    <property type="entry name" value="PHOSPHOLIPASE D"/>
    <property type="match status" value="1"/>
</dbReference>
<dbReference type="InterPro" id="IPR001736">
    <property type="entry name" value="PLipase_D/transphosphatidylase"/>
</dbReference>
<feature type="active site" evidence="1">
    <location>
        <position position="113"/>
    </location>
</feature>
<sequence length="386" mass="43691">MPWRNGNQLTLLRNGAEYFPALLAAIRAARHEVFLESYLYKPDSTGRQVSAALMRAARRGVRVQLLLDGFGARDLPDRLQLSLARAGVRLLFFRPEYSPLSLNRQRLRRMHRKLAVVDGEVGFVGGINILNDHDGPALAPRYDYALRVQGPLLSQLHAVAAGQWRHTCWSQLKSEWHKLPSLRGEPKPQGTVRARLVRRDNLRHRRAIETAYIEAIEAAHQEIVLANAYFLPGISLRHALLAAAKRGVRVVILLQGRIDHALLHYATRVLYRPLLAAGMEIHEYTAGFMHAKVAVVDGEWLTVGSSNIDPFSLLTAREANIVALDKTLASALRRDIQLHIDRDAEPVPPQRVMQARWWQRALPWLAYQLVRGLLGLTGYGQREYRE</sequence>
<dbReference type="PROSITE" id="PS50035">
    <property type="entry name" value="PLD"/>
    <property type="match status" value="2"/>
</dbReference>
<dbReference type="NCBIfam" id="NF008427">
    <property type="entry name" value="PRK11263.1"/>
    <property type="match status" value="1"/>
</dbReference>
<proteinExistence type="inferred from homology"/>
<feature type="active site" evidence="1">
    <location>
        <position position="111"/>
    </location>
</feature>
<dbReference type="CDD" id="cd09159">
    <property type="entry name" value="PLDc_ybhO_like_2"/>
    <property type="match status" value="1"/>
</dbReference>
<dbReference type="CDD" id="cd09110">
    <property type="entry name" value="PLDc_CLS_1"/>
    <property type="match status" value="1"/>
</dbReference>
<dbReference type="SMART" id="SM00155">
    <property type="entry name" value="PLDc"/>
    <property type="match status" value="2"/>
</dbReference>
<accession>A0A1K2HB73</accession>
<dbReference type="Pfam" id="PF13091">
    <property type="entry name" value="PLDc_2"/>
    <property type="match status" value="2"/>
</dbReference>
<evidence type="ECO:0000256" key="1">
    <source>
        <dbReference type="HAMAP-Rule" id="MF_01917"/>
    </source>
</evidence>
<gene>
    <name evidence="1" type="primary">clsB</name>
    <name evidence="3" type="ORF">SAMN02745887_00902</name>
</gene>
<feature type="active site" evidence="1">
    <location>
        <position position="292"/>
    </location>
</feature>
<dbReference type="STRING" id="1121279.SAMN02745887_00902"/>
<keyword evidence="1" id="KW-0443">Lipid metabolism</keyword>
<keyword evidence="1" id="KW-0808">Transferase</keyword>
<protein>
    <recommendedName>
        <fullName evidence="1">Cardiolipin synthase B</fullName>
        <shortName evidence="1">CL synthase</shortName>
        <ecNumber evidence="1">2.7.8.-</ecNumber>
    </recommendedName>
</protein>
<dbReference type="OrthoDB" id="9762009at2"/>
<name>A0A1K2HB73_9NEIS</name>
<keyword evidence="1" id="KW-0594">Phospholipid biosynthesis</keyword>
<dbReference type="GO" id="GO:0008808">
    <property type="term" value="F:cardiolipin synthase activity"/>
    <property type="evidence" value="ECO:0007669"/>
    <property type="project" value="InterPro"/>
</dbReference>
<feature type="domain" description="PLD phosphodiesterase" evidence="2">
    <location>
        <begin position="285"/>
        <end position="312"/>
    </location>
</feature>
<dbReference type="GO" id="GO:0005886">
    <property type="term" value="C:plasma membrane"/>
    <property type="evidence" value="ECO:0007669"/>
    <property type="project" value="UniProtKB-SubCell"/>
</dbReference>
<dbReference type="AlphaFoldDB" id="A0A1K2HB73"/>
<reference evidence="3 4" key="1">
    <citation type="submission" date="2016-11" db="EMBL/GenBank/DDBJ databases">
        <authorList>
            <person name="Jaros S."/>
            <person name="Januszkiewicz K."/>
            <person name="Wedrychowicz H."/>
        </authorList>
    </citation>
    <scope>NUCLEOTIDE SEQUENCE [LARGE SCALE GENOMIC DNA]</scope>
    <source>
        <strain evidence="3 4">DSM 18899</strain>
    </source>
</reference>
<comment type="similarity">
    <text evidence="1">Belongs to the phospholipase D family. Cardiolipin synthase subfamily. ClsB sub-subfamily.</text>
</comment>
<dbReference type="GO" id="GO:0032049">
    <property type="term" value="P:cardiolipin biosynthetic process"/>
    <property type="evidence" value="ECO:0007669"/>
    <property type="project" value="InterPro"/>
</dbReference>
<keyword evidence="1" id="KW-0472">Membrane</keyword>
<keyword evidence="1" id="KW-1208">Phospholipid metabolism</keyword>
<evidence type="ECO:0000313" key="4">
    <source>
        <dbReference type="Proteomes" id="UP000186513"/>
    </source>
</evidence>
<dbReference type="PANTHER" id="PTHR21248">
    <property type="entry name" value="CARDIOLIPIN SYNTHASE"/>
    <property type="match status" value="1"/>
</dbReference>
<comment type="function">
    <text evidence="1">Catalyzes the phosphatidyl group transfer from one phosphatidylglycerol molecule to another to form cardiolipin (CL) (diphosphatidylglycerol) and glycerol.</text>
</comment>
<comment type="catalytic activity">
    <reaction evidence="1">
        <text>2 a 1,2-diacyl-sn-glycero-3-phospho-(1'-sn-glycerol) = a cardiolipin + glycerol</text>
        <dbReference type="Rhea" id="RHEA:31451"/>
        <dbReference type="ChEBI" id="CHEBI:17754"/>
        <dbReference type="ChEBI" id="CHEBI:62237"/>
        <dbReference type="ChEBI" id="CHEBI:64716"/>
    </reaction>
</comment>
<dbReference type="SUPFAM" id="SSF56024">
    <property type="entry name" value="Phospholipase D/nuclease"/>
    <property type="match status" value="2"/>
</dbReference>
<comment type="subcellular location">
    <subcellularLocation>
        <location evidence="1">Cell membrane</location>
        <topology evidence="1">Peripheral membrane protein</topology>
    </subcellularLocation>
</comment>
<dbReference type="InterPro" id="IPR025202">
    <property type="entry name" value="PLD-like_dom"/>
</dbReference>
<dbReference type="HAMAP" id="MF_01917">
    <property type="entry name" value="Cardiolipin_synth_ClsB"/>
    <property type="match status" value="1"/>
</dbReference>
<evidence type="ECO:0000313" key="3">
    <source>
        <dbReference type="EMBL" id="SFZ73578.1"/>
    </source>
</evidence>
<feature type="active site" evidence="1">
    <location>
        <position position="297"/>
    </location>
</feature>
<keyword evidence="4" id="KW-1185">Reference proteome</keyword>
<evidence type="ECO:0000259" key="2">
    <source>
        <dbReference type="PROSITE" id="PS50035"/>
    </source>
</evidence>
<feature type="active site" evidence="1">
    <location>
        <position position="118"/>
    </location>
</feature>
<organism evidence="3 4">
    <name type="scientific">Chitinimonas taiwanensis DSM 18899</name>
    <dbReference type="NCBI Taxonomy" id="1121279"/>
    <lineage>
        <taxon>Bacteria</taxon>
        <taxon>Pseudomonadati</taxon>
        <taxon>Pseudomonadota</taxon>
        <taxon>Betaproteobacteria</taxon>
        <taxon>Neisseriales</taxon>
        <taxon>Chitinibacteraceae</taxon>
        <taxon>Chitinimonas</taxon>
    </lineage>
</organism>
<dbReference type="EC" id="2.7.8.-" evidence="1"/>
<keyword evidence="1" id="KW-0444">Lipid biosynthesis</keyword>
<dbReference type="InterPro" id="IPR030872">
    <property type="entry name" value="Cardiolipin_synth_ClsB"/>
</dbReference>
<dbReference type="Gene3D" id="3.30.870.10">
    <property type="entry name" value="Endonuclease Chain A"/>
    <property type="match status" value="2"/>
</dbReference>
<dbReference type="EMBL" id="FPKR01000003">
    <property type="protein sequence ID" value="SFZ73578.1"/>
    <property type="molecule type" value="Genomic_DNA"/>
</dbReference>
<dbReference type="Proteomes" id="UP000186513">
    <property type="component" value="Unassembled WGS sequence"/>
</dbReference>
<feature type="domain" description="PLD phosphodiesterase" evidence="2">
    <location>
        <begin position="106"/>
        <end position="133"/>
    </location>
</feature>
<keyword evidence="1" id="KW-1003">Cell membrane</keyword>
<feature type="active site" evidence="1">
    <location>
        <position position="290"/>
    </location>
</feature>